<evidence type="ECO:0000313" key="1">
    <source>
        <dbReference type="EMBL" id="TPE55564.1"/>
    </source>
</evidence>
<sequence>MLTDEKVIAQTYRWIEEFIIGMNICPFARREVVRGTVRIVVVRSQSEQVALQELMNEVAWLDEHQETETTLLVYPGLCAHFDDYLDFVDDAETLMSQQGCEGIYQLATFHPQYCFAGSDPADAENYTNRSPYPMLHILRESGLSDAIDRFGDTSIIPERNIQLMEKTGVSALQAILYTCMQSGD</sequence>
<dbReference type="Pfam" id="PF07209">
    <property type="entry name" value="DUF1415"/>
    <property type="match status" value="1"/>
</dbReference>
<gene>
    <name evidence="1" type="ORF">FJM67_00500</name>
</gene>
<protein>
    <submittedName>
        <fullName evidence="1">DUF1415 domain-containing protein</fullName>
    </submittedName>
</protein>
<dbReference type="Proteomes" id="UP000315901">
    <property type="component" value="Unassembled WGS sequence"/>
</dbReference>
<evidence type="ECO:0000313" key="2">
    <source>
        <dbReference type="Proteomes" id="UP000315901"/>
    </source>
</evidence>
<comment type="caution">
    <text evidence="1">The sequence shown here is derived from an EMBL/GenBank/DDBJ whole genome shotgun (WGS) entry which is preliminary data.</text>
</comment>
<organism evidence="1 2">
    <name type="scientific">Maribrevibacterium harenarium</name>
    <dbReference type="NCBI Taxonomy" id="2589817"/>
    <lineage>
        <taxon>Bacteria</taxon>
        <taxon>Pseudomonadati</taxon>
        <taxon>Pseudomonadota</taxon>
        <taxon>Gammaproteobacteria</taxon>
        <taxon>Oceanospirillales</taxon>
        <taxon>Oceanospirillaceae</taxon>
        <taxon>Maribrevibacterium</taxon>
    </lineage>
</organism>
<dbReference type="EMBL" id="VFRR01000001">
    <property type="protein sequence ID" value="TPE55564.1"/>
    <property type="molecule type" value="Genomic_DNA"/>
</dbReference>
<reference evidence="1 2" key="1">
    <citation type="submission" date="2019-06" db="EMBL/GenBank/DDBJ databases">
        <title>A novel bacterium of genus Marinomonas, isolated from coastal sand.</title>
        <authorList>
            <person name="Huang H."/>
            <person name="Mo K."/>
            <person name="Hu Y."/>
        </authorList>
    </citation>
    <scope>NUCLEOTIDE SEQUENCE [LARGE SCALE GENOMIC DNA]</scope>
    <source>
        <strain evidence="1 2">HB171799</strain>
    </source>
</reference>
<dbReference type="RefSeq" id="WP_140586633.1">
    <property type="nucleotide sequence ID" value="NZ_VFRR01000001.1"/>
</dbReference>
<name>A0A501X512_9GAMM</name>
<accession>A0A501X512</accession>
<dbReference type="AlphaFoldDB" id="A0A501X512"/>
<proteinExistence type="predicted"/>
<keyword evidence="2" id="KW-1185">Reference proteome</keyword>
<dbReference type="InterPro" id="IPR009858">
    <property type="entry name" value="DUF1415"/>
</dbReference>
<dbReference type="OrthoDB" id="277390at2"/>